<dbReference type="AlphaFoldDB" id="A0A2Z4II66"/>
<organism evidence="1 2">
    <name type="scientific">Echinicola strongylocentroti</name>
    <dbReference type="NCBI Taxonomy" id="1795355"/>
    <lineage>
        <taxon>Bacteria</taxon>
        <taxon>Pseudomonadati</taxon>
        <taxon>Bacteroidota</taxon>
        <taxon>Cytophagia</taxon>
        <taxon>Cytophagales</taxon>
        <taxon>Cyclobacteriaceae</taxon>
        <taxon>Echinicola</taxon>
    </lineage>
</organism>
<protein>
    <submittedName>
        <fullName evidence="1">Uncharacterized protein</fullName>
    </submittedName>
</protein>
<evidence type="ECO:0000313" key="2">
    <source>
        <dbReference type="Proteomes" id="UP000248688"/>
    </source>
</evidence>
<sequence length="77" mass="8903">MSLSEEKEWIKKEVDNIQDESIIAAIRNIIDVTLKKEDLFSTLPEEEIIARAKKSEEEINNNETIALETLTKASKKW</sequence>
<reference evidence="1 2" key="1">
    <citation type="submission" date="2018-06" db="EMBL/GenBank/DDBJ databases">
        <title>Echinicola strongylocentroti sp. nov., isolated from a sea urchin Strongylocentrotus intermedius.</title>
        <authorList>
            <person name="Bae S.S."/>
        </authorList>
    </citation>
    <scope>NUCLEOTIDE SEQUENCE [LARGE SCALE GENOMIC DNA]</scope>
    <source>
        <strain evidence="1 2">MEBiC08714</strain>
    </source>
</reference>
<keyword evidence="2" id="KW-1185">Reference proteome</keyword>
<dbReference type="Proteomes" id="UP000248688">
    <property type="component" value="Chromosome"/>
</dbReference>
<dbReference type="RefSeq" id="WP_112783810.1">
    <property type="nucleotide sequence ID" value="NZ_CP030041.1"/>
</dbReference>
<evidence type="ECO:0000313" key="1">
    <source>
        <dbReference type="EMBL" id="AWW30429.1"/>
    </source>
</evidence>
<dbReference type="KEGG" id="est:DN752_10010"/>
<proteinExistence type="predicted"/>
<accession>A0A2Z4II66</accession>
<name>A0A2Z4II66_9BACT</name>
<gene>
    <name evidence="1" type="ORF">DN752_10010</name>
</gene>
<dbReference type="EMBL" id="CP030041">
    <property type="protein sequence ID" value="AWW30429.1"/>
    <property type="molecule type" value="Genomic_DNA"/>
</dbReference>